<dbReference type="PROSITE" id="PS51450">
    <property type="entry name" value="LRR"/>
    <property type="match status" value="4"/>
</dbReference>
<feature type="compositionally biased region" description="Low complexity" evidence="5">
    <location>
        <begin position="1204"/>
        <end position="1215"/>
    </location>
</feature>
<evidence type="ECO:0000256" key="3">
    <source>
        <dbReference type="ARBA" id="ARBA00022737"/>
    </source>
</evidence>
<dbReference type="InterPro" id="IPR036179">
    <property type="entry name" value="Ig-like_dom_sf"/>
</dbReference>
<dbReference type="InterPro" id="IPR003591">
    <property type="entry name" value="Leu-rich_rpt_typical-subtyp"/>
</dbReference>
<dbReference type="InterPro" id="IPR003598">
    <property type="entry name" value="Ig_sub2"/>
</dbReference>
<dbReference type="PANTHER" id="PTHR24366:SF168">
    <property type="entry name" value="GH22922P-RELATED"/>
    <property type="match status" value="1"/>
</dbReference>
<keyword evidence="1" id="KW-0433">Leucine-rich repeat</keyword>
<dbReference type="FunFam" id="3.80.10.10:FF:001164">
    <property type="entry name" value="GH01279p"/>
    <property type="match status" value="1"/>
</dbReference>
<dbReference type="SMART" id="SM00408">
    <property type="entry name" value="IGc2"/>
    <property type="match status" value="1"/>
</dbReference>
<evidence type="ECO:0000256" key="4">
    <source>
        <dbReference type="ARBA" id="ARBA00023157"/>
    </source>
</evidence>
<feature type="domain" description="Ig-like" evidence="7">
    <location>
        <begin position="628"/>
        <end position="763"/>
    </location>
</feature>
<keyword evidence="2 6" id="KW-0732">Signal</keyword>
<evidence type="ECO:0000259" key="7">
    <source>
        <dbReference type="PROSITE" id="PS50835"/>
    </source>
</evidence>
<proteinExistence type="predicted"/>
<dbReference type="Pfam" id="PF13855">
    <property type="entry name" value="LRR_8"/>
    <property type="match status" value="3"/>
</dbReference>
<keyword evidence="3" id="KW-0677">Repeat</keyword>
<evidence type="ECO:0000256" key="5">
    <source>
        <dbReference type="SAM" id="MobiDB-lite"/>
    </source>
</evidence>
<evidence type="ECO:0000256" key="6">
    <source>
        <dbReference type="SAM" id="SignalP"/>
    </source>
</evidence>
<reference evidence="9" key="1">
    <citation type="submission" date="2025-08" db="UniProtKB">
        <authorList>
            <consortium name="RefSeq"/>
        </authorList>
    </citation>
    <scope>IDENTIFICATION</scope>
    <source>
        <strain evidence="9">15085-1641.00</strain>
        <tissue evidence="9">Whole body</tissue>
    </source>
</reference>
<keyword evidence="8" id="KW-1185">Reference proteome</keyword>
<dbReference type="SMART" id="SM00369">
    <property type="entry name" value="LRR_TYP"/>
    <property type="match status" value="11"/>
</dbReference>
<dbReference type="SMART" id="SM00409">
    <property type="entry name" value="IG"/>
    <property type="match status" value="1"/>
</dbReference>
<name>A0A6J1MKV4_DROHY</name>
<dbReference type="InterPro" id="IPR007110">
    <property type="entry name" value="Ig-like_dom"/>
</dbReference>
<keyword evidence="4" id="KW-1015">Disulfide bond</keyword>
<protein>
    <submittedName>
        <fullName evidence="9">Uncharacterized protein LOC111605507</fullName>
    </submittedName>
</protein>
<evidence type="ECO:0000313" key="9">
    <source>
        <dbReference type="RefSeq" id="XP_023179827.2"/>
    </source>
</evidence>
<organism evidence="8 9">
    <name type="scientific">Drosophila hydei</name>
    <name type="common">Fruit fly</name>
    <dbReference type="NCBI Taxonomy" id="7224"/>
    <lineage>
        <taxon>Eukaryota</taxon>
        <taxon>Metazoa</taxon>
        <taxon>Ecdysozoa</taxon>
        <taxon>Arthropoda</taxon>
        <taxon>Hexapoda</taxon>
        <taxon>Insecta</taxon>
        <taxon>Pterygota</taxon>
        <taxon>Neoptera</taxon>
        <taxon>Endopterygota</taxon>
        <taxon>Diptera</taxon>
        <taxon>Brachycera</taxon>
        <taxon>Muscomorpha</taxon>
        <taxon>Ephydroidea</taxon>
        <taxon>Drosophilidae</taxon>
        <taxon>Drosophila</taxon>
    </lineage>
</organism>
<dbReference type="SMART" id="SM00364">
    <property type="entry name" value="LRR_BAC"/>
    <property type="match status" value="9"/>
</dbReference>
<sequence length="1226" mass="139528">METISKISLILAALFVYNAVAAATAAADAPNKHSCITAYSSRNATLQSPGRAIKGAELVPIRTWQEHEFSLLGYKFHLPFVGHAVDSDVDDGYSLDDAWLLDSSAQPLYIRQEDQELDSSEEGDPANSIVKLRCQNVSVTEINAQLQLNSHMNYEQIALMNVPDNSGEATLKLQQYESIQKFKWILSSLQDKTLQRLFEQQVQRFESVELLDFSENLLSCIHWAQPQAMRRLKVLKLSGNRLAANCSLSELQHMNHLLELHLDRNELHALPVQFVQQLSELRLVNLSDNHLIELPRNTFQGALQLELLHLSGNQLTVLPFQLFQTARELRLLDLSDNRLLSFPDNFFALNNQLRQLLLQRNQLKSIGKHSLYNLRELRHLDVSQNELGSIDRKAFESLEHLMTLNISGNKLTVLSSIVFQPLGSLQQLDLSRNQFKQLPDGLFQAQRKLVLLRIDETPLEQLPNWISRDEDYVDGQILQRLRYLSMQQNLQLTQLPTTLFANVRNLRELLLADNSLTKLPSQIASLSRLQRLSVRGNRLGSLPEGLKELNQLHYLNILGNEYQCDCSMYWLSGWLTNATTSLRRATPSAGRGLDSYEHIDNQIDALKCQYGYPGDMLRVLSNLNCSVPVVVQSSAPKMYRLHATAKLECMVYGSPTPDIIWVTPRHKILRHHADPDKRPTIINSDKEHQPSKFELFALTDDSNTKSLHINISRQKTIVGQRVVLIENGSLLVHNISRGDSGLYTCYAFNVMGNSSAGIRLYIDPIVFYRVKIESLLAGTLLATAFLLLTLLVQGLRSCLDRCGICERMSCCANRNKRSPRSRQIYAMLDSIESYKSQQLERLRENYAQQVHRIRENCAQQVEWIQSSYTTQAKHVKEFRDMGSNHLTALRDQYYDQVKKVRDYSTGQLSWVRENYVFQRNKIRKFSAHQVLRLREGYKYQQQSLNKVLENLPSFYFENCRGRCEEDIVEDIDCYFKNQMEKELHIQKIKSRLMAANNSASKASVYYTPPDDDIFQSSDLHLQNTPIHINYIDENLDHQKLDLHDFKIDPQLLLFSKSQLNVYPEGASSSQAAAMAFALAACSIEDNNQNAQLMDENNISNVEMGELKDANDVKNSKSCPAIYKVSKQRDGSTLHELLTTDGEPHQMVHLNPVDESTLTTLHLPKEQLNIVAEACDEAVLSQNHQMNTEQEKDSKATGSTDECESNSSSDNCCPSSYQSAIAKPANT</sequence>
<dbReference type="KEGG" id="dhe:111605507"/>
<accession>A0A6J1MKV4</accession>
<dbReference type="SUPFAM" id="SSF52058">
    <property type="entry name" value="L domain-like"/>
    <property type="match status" value="1"/>
</dbReference>
<evidence type="ECO:0000313" key="8">
    <source>
        <dbReference type="Proteomes" id="UP000504633"/>
    </source>
</evidence>
<dbReference type="AlphaFoldDB" id="A0A6J1MKV4"/>
<gene>
    <name evidence="9" type="primary">LOC111605507</name>
</gene>
<dbReference type="OMA" id="YCCANRN"/>
<dbReference type="InterPro" id="IPR001611">
    <property type="entry name" value="Leu-rich_rpt"/>
</dbReference>
<dbReference type="PROSITE" id="PS50835">
    <property type="entry name" value="IG_LIKE"/>
    <property type="match status" value="1"/>
</dbReference>
<feature type="chain" id="PRO_5027118971" evidence="6">
    <location>
        <begin position="23"/>
        <end position="1226"/>
    </location>
</feature>
<evidence type="ECO:0000256" key="2">
    <source>
        <dbReference type="ARBA" id="ARBA00022729"/>
    </source>
</evidence>
<dbReference type="InterPro" id="IPR013783">
    <property type="entry name" value="Ig-like_fold"/>
</dbReference>
<dbReference type="Gene3D" id="3.80.10.10">
    <property type="entry name" value="Ribonuclease Inhibitor"/>
    <property type="match status" value="2"/>
</dbReference>
<dbReference type="InterPro" id="IPR032675">
    <property type="entry name" value="LRR_dom_sf"/>
</dbReference>
<dbReference type="InterPro" id="IPR003599">
    <property type="entry name" value="Ig_sub"/>
</dbReference>
<dbReference type="SUPFAM" id="SSF48726">
    <property type="entry name" value="Immunoglobulin"/>
    <property type="match status" value="1"/>
</dbReference>
<dbReference type="GeneID" id="111605507"/>
<dbReference type="PANTHER" id="PTHR24366">
    <property type="entry name" value="IG(IMMUNOGLOBULIN) AND LRR(LEUCINE RICH REPEAT) DOMAINS"/>
    <property type="match status" value="1"/>
</dbReference>
<dbReference type="RefSeq" id="XP_023179827.2">
    <property type="nucleotide sequence ID" value="XM_023324059.2"/>
</dbReference>
<dbReference type="OrthoDB" id="10061535at2759"/>
<dbReference type="Gene3D" id="2.60.40.10">
    <property type="entry name" value="Immunoglobulins"/>
    <property type="match status" value="1"/>
</dbReference>
<dbReference type="Proteomes" id="UP000504633">
    <property type="component" value="Unplaced"/>
</dbReference>
<evidence type="ECO:0000256" key="1">
    <source>
        <dbReference type="ARBA" id="ARBA00022614"/>
    </source>
</evidence>
<feature type="signal peptide" evidence="6">
    <location>
        <begin position="1"/>
        <end position="22"/>
    </location>
</feature>
<feature type="region of interest" description="Disordered" evidence="5">
    <location>
        <begin position="1184"/>
        <end position="1226"/>
    </location>
</feature>